<dbReference type="InterPro" id="IPR012338">
    <property type="entry name" value="Beta-lactam/transpept-like"/>
</dbReference>
<evidence type="ECO:0000256" key="3">
    <source>
        <dbReference type="ARBA" id="ARBA00004752"/>
    </source>
</evidence>
<dbReference type="PANTHER" id="PTHR32282:SF11">
    <property type="entry name" value="PENICILLIN-BINDING PROTEIN 1B"/>
    <property type="match status" value="1"/>
</dbReference>
<evidence type="ECO:0000256" key="10">
    <source>
        <dbReference type="ARBA" id="ARBA00022676"/>
    </source>
</evidence>
<keyword evidence="9" id="KW-0645">Protease</keyword>
<evidence type="ECO:0000256" key="8">
    <source>
        <dbReference type="ARBA" id="ARBA00022645"/>
    </source>
</evidence>
<dbReference type="Pfam" id="PF14814">
    <property type="entry name" value="UB2H"/>
    <property type="match status" value="1"/>
</dbReference>
<evidence type="ECO:0000256" key="12">
    <source>
        <dbReference type="ARBA" id="ARBA00022801"/>
    </source>
</evidence>
<dbReference type="SUPFAM" id="SSF56601">
    <property type="entry name" value="beta-lactamase/transpeptidase-like"/>
    <property type="match status" value="1"/>
</dbReference>
<evidence type="ECO:0000259" key="29">
    <source>
        <dbReference type="Pfam" id="PF14814"/>
    </source>
</evidence>
<dbReference type="Pfam" id="PF00912">
    <property type="entry name" value="Transgly"/>
    <property type="match status" value="1"/>
</dbReference>
<dbReference type="SUPFAM" id="SSF53955">
    <property type="entry name" value="Lysozyme-like"/>
    <property type="match status" value="1"/>
</dbReference>
<keyword evidence="31" id="KW-1185">Reference proteome</keyword>
<dbReference type="InterPro" id="IPR032730">
    <property type="entry name" value="PBP1b_TM"/>
</dbReference>
<evidence type="ECO:0000256" key="16">
    <source>
        <dbReference type="ARBA" id="ARBA00023251"/>
    </source>
</evidence>
<dbReference type="RefSeq" id="WP_061099185.1">
    <property type="nucleotide sequence ID" value="NZ_JAPKNE010000004.1"/>
</dbReference>
<feature type="compositionally biased region" description="Basic residues" evidence="24">
    <location>
        <begin position="11"/>
        <end position="27"/>
    </location>
</feature>
<keyword evidence="16" id="KW-0046">Antibiotic resistance</keyword>
<evidence type="ECO:0000256" key="22">
    <source>
        <dbReference type="NCBIfam" id="TIGR02071"/>
    </source>
</evidence>
<comment type="caution">
    <text evidence="30">The sequence shown here is derived from an EMBL/GenBank/DDBJ whole genome shotgun (WGS) entry which is preliminary data.</text>
</comment>
<evidence type="ECO:0000256" key="21">
    <source>
        <dbReference type="ARBA" id="ARBA00049902"/>
    </source>
</evidence>
<evidence type="ECO:0000256" key="15">
    <source>
        <dbReference type="ARBA" id="ARBA00023136"/>
    </source>
</evidence>
<gene>
    <name evidence="30" type="primary">mrcB</name>
    <name evidence="30" type="ORF">OSH03_12845</name>
</gene>
<evidence type="ECO:0000259" key="26">
    <source>
        <dbReference type="Pfam" id="PF00905"/>
    </source>
</evidence>
<dbReference type="PIRSF" id="PIRSF002799">
    <property type="entry name" value="PBP_1b"/>
    <property type="match status" value="1"/>
</dbReference>
<comment type="catalytic activity">
    <reaction evidence="20">
        <text>Preferential cleavage: (Ac)2-L-Lys-D-Ala-|-D-Ala. Also transpeptidation of peptidyl-alanyl moieties that are N-acyl substituents of D-alanine.</text>
        <dbReference type="EC" id="3.4.16.4"/>
    </reaction>
</comment>
<evidence type="ECO:0000256" key="6">
    <source>
        <dbReference type="ARBA" id="ARBA00018637"/>
    </source>
</evidence>
<evidence type="ECO:0000256" key="24">
    <source>
        <dbReference type="SAM" id="MobiDB-lite"/>
    </source>
</evidence>
<dbReference type="InterPro" id="IPR001264">
    <property type="entry name" value="Glyco_trans_51"/>
</dbReference>
<evidence type="ECO:0000256" key="7">
    <source>
        <dbReference type="ARBA" id="ARBA00022475"/>
    </source>
</evidence>
<evidence type="ECO:0000313" key="31">
    <source>
        <dbReference type="Proteomes" id="UP001146015"/>
    </source>
</evidence>
<feature type="region of interest" description="Disordered" evidence="24">
    <location>
        <begin position="1"/>
        <end position="59"/>
    </location>
</feature>
<name>A0ABT3VYI5_9ENTR</name>
<feature type="compositionally biased region" description="Polar residues" evidence="24">
    <location>
        <begin position="784"/>
        <end position="805"/>
    </location>
</feature>
<keyword evidence="12" id="KW-0378">Hydrolase</keyword>
<dbReference type="Proteomes" id="UP001146015">
    <property type="component" value="Unassembled WGS sequence"/>
</dbReference>
<dbReference type="Pfam" id="PF14812">
    <property type="entry name" value="PBP1_TM"/>
    <property type="match status" value="1"/>
</dbReference>
<dbReference type="NCBIfam" id="NF007061">
    <property type="entry name" value="PRK09506.1"/>
    <property type="match status" value="1"/>
</dbReference>
<feature type="compositionally biased region" description="Low complexity" evidence="24">
    <location>
        <begin position="806"/>
        <end position="821"/>
    </location>
</feature>
<keyword evidence="25" id="KW-1133">Transmembrane helix</keyword>
<keyword evidence="13 23" id="KW-0133">Cell shape</keyword>
<keyword evidence="8" id="KW-0121">Carboxypeptidase</keyword>
<accession>A0ABT3VYI5</accession>
<feature type="transmembrane region" description="Helical" evidence="25">
    <location>
        <begin position="64"/>
        <end position="85"/>
    </location>
</feature>
<evidence type="ECO:0000259" key="27">
    <source>
        <dbReference type="Pfam" id="PF00912"/>
    </source>
</evidence>
<keyword evidence="25" id="KW-0812">Transmembrane</keyword>
<protein>
    <recommendedName>
        <fullName evidence="6 22">Penicillin-binding protein 1B</fullName>
        <shortName evidence="23">PBP-1b</shortName>
        <shortName evidence="23">PBP1b</shortName>
    </recommendedName>
    <alternativeName>
        <fullName evidence="19 23">Murein polymerase</fullName>
    </alternativeName>
</protein>
<feature type="compositionally biased region" description="Acidic residues" evidence="24">
    <location>
        <begin position="31"/>
        <end position="45"/>
    </location>
</feature>
<dbReference type="Gene3D" id="1.20.5.100">
    <property type="entry name" value="Cytochrome c1, transmembrane anchor, C-terminal"/>
    <property type="match status" value="1"/>
</dbReference>
<evidence type="ECO:0000256" key="4">
    <source>
        <dbReference type="ARBA" id="ARBA00007090"/>
    </source>
</evidence>
<dbReference type="Pfam" id="PF00905">
    <property type="entry name" value="Transpeptidase"/>
    <property type="match status" value="1"/>
</dbReference>
<comment type="pathway">
    <text evidence="3 23">Cell wall biogenesis; peptidoglycan biosynthesis.</text>
</comment>
<dbReference type="Gene3D" id="3.40.710.10">
    <property type="entry name" value="DD-peptidase/beta-lactamase superfamily"/>
    <property type="match status" value="1"/>
</dbReference>
<sequence>MAGNDREPIGRKGKPARPAKEKVSRRRLRDEDYDDDYEDDYEDEEPMPRKGKGKGRKPRGKRGWFWLLLKLFIVFVVLIAIYGVYLDQKIRSRIDGKVWQLPAAVYGRMVNLEPDMSISKNEMVKLLQATQYRQVTKMTRPGEFTVQAKSIEMIRRPFDFPDSKEGQVRARLTFDGDRLETIENMDNNRQFGFFRLDPRLITMLSSANGEQRLFVARNGFPDLLVDTLLATEDRHFYEHDGISLYSIGRAVLANLTAGRTVQGASTLTQQLVKNLFLSSERSYWRKANEAYMAVLMDARYSKDRILELYMNEVYLGQSGDNEIRGFPLASLYYFGRPVEELSLDQQALLVGMVKGASIYNPWRNPKLALERRNLVLRLLQQQQVIDQELYDMLSARPLGVQPRGGVISPQPAFMQMVRQELQSKLGDKVKDLSGVKIFTTFDSVAQDAAEKAAVEGIPALKKQRKLSDLETAMVVVDRNTGEVRAMVGGAEPQYAGYNRAMQARRSIGSLAKPATYLTALSQPNLYRLNTWIADAPISLRQPNGQVWSPQNDDKQFSGQVMLVDALTRSMNVPTVNLGMALGLPAIVDTWQKLGVPKDQLHPVPAMILGALNLTPIEVAQAFQTIASGGNRAPLSALRSVIAEDGSVLYQSFPQAERAVPAQAAYMTLWTMQQVVQRGTGRQLGAKYPGLHLAGKTGTTNNNVDTWFAGIDGREVVITWVGRDNNQPTKLYGASGAMSIYQRYLANQSPVPLNLVAPEDIVDMGVDGSGNFVCGGGMRTLPVWTTNPDSLCQQSQPEQPTGNPFDQSSQPQQPQQQPAQQQNEKKDSDGVAGWIKDMFGGN</sequence>
<keyword evidence="11 23" id="KW-0808">Transferase</keyword>
<evidence type="ECO:0000256" key="11">
    <source>
        <dbReference type="ARBA" id="ARBA00022679"/>
    </source>
</evidence>
<evidence type="ECO:0000256" key="1">
    <source>
        <dbReference type="ARBA" id="ARBA00002624"/>
    </source>
</evidence>
<comment type="similarity">
    <text evidence="4 23">In the C-terminal section; belongs to the transpeptidase family.</text>
</comment>
<proteinExistence type="inferred from homology"/>
<dbReference type="GO" id="GO:0016757">
    <property type="term" value="F:glycosyltransferase activity"/>
    <property type="evidence" value="ECO:0007669"/>
    <property type="project" value="UniProtKB-KW"/>
</dbReference>
<feature type="compositionally biased region" description="Basic residues" evidence="24">
    <location>
        <begin position="49"/>
        <end position="59"/>
    </location>
</feature>
<evidence type="ECO:0000256" key="20">
    <source>
        <dbReference type="ARBA" id="ARBA00034000"/>
    </source>
</evidence>
<dbReference type="InterPro" id="IPR011813">
    <property type="entry name" value="PBP_1b"/>
</dbReference>
<keyword evidence="7" id="KW-1003">Cell membrane</keyword>
<evidence type="ECO:0000256" key="14">
    <source>
        <dbReference type="ARBA" id="ARBA00022984"/>
    </source>
</evidence>
<comment type="subcellular location">
    <subcellularLocation>
        <location evidence="2">Cell membrane</location>
    </subcellularLocation>
</comment>
<dbReference type="InterPro" id="IPR001460">
    <property type="entry name" value="PCN-bd_Tpept"/>
</dbReference>
<keyword evidence="14 23" id="KW-0573">Peptidoglycan synthesis</keyword>
<dbReference type="NCBIfam" id="TIGR02071">
    <property type="entry name" value="PBP_1b"/>
    <property type="match status" value="1"/>
</dbReference>
<dbReference type="InterPro" id="IPR028166">
    <property type="entry name" value="UB2H"/>
</dbReference>
<evidence type="ECO:0000259" key="28">
    <source>
        <dbReference type="Pfam" id="PF14812"/>
    </source>
</evidence>
<dbReference type="Gene3D" id="3.30.2060.10">
    <property type="entry name" value="Penicillin-binding protein 1b domain"/>
    <property type="match status" value="1"/>
</dbReference>
<comment type="catalytic activity">
    <reaction evidence="21">
        <text>[GlcNAc-(1-&gt;4)-Mur2Ac(oyl-L-Ala-gamma-D-Glu-L-Lys-D-Ala-D-Ala)](n)-di-trans,octa-cis-undecaprenyl diphosphate + beta-D-GlcNAc-(1-&gt;4)-Mur2Ac(oyl-L-Ala-gamma-D-Glu-L-Lys-D-Ala-D-Ala)-di-trans,octa-cis-undecaprenyl diphosphate = [GlcNAc-(1-&gt;4)-Mur2Ac(oyl-L-Ala-gamma-D-Glu-L-Lys-D-Ala-D-Ala)](n+1)-di-trans,octa-cis-undecaprenyl diphosphate + di-trans,octa-cis-undecaprenyl diphosphate + H(+)</text>
        <dbReference type="Rhea" id="RHEA:23708"/>
        <dbReference type="Rhea" id="RHEA-COMP:9602"/>
        <dbReference type="Rhea" id="RHEA-COMP:9603"/>
        <dbReference type="ChEBI" id="CHEBI:15378"/>
        <dbReference type="ChEBI" id="CHEBI:58405"/>
        <dbReference type="ChEBI" id="CHEBI:60033"/>
        <dbReference type="ChEBI" id="CHEBI:78435"/>
        <dbReference type="EC" id="2.4.99.28"/>
    </reaction>
</comment>
<evidence type="ECO:0000256" key="13">
    <source>
        <dbReference type="ARBA" id="ARBA00022960"/>
    </source>
</evidence>
<feature type="domain" description="Glycosyl transferase family 51" evidence="27">
    <location>
        <begin position="207"/>
        <end position="378"/>
    </location>
</feature>
<dbReference type="Gene3D" id="1.10.3810.10">
    <property type="entry name" value="Biosynthetic peptidoglycan transglycosylase-like"/>
    <property type="match status" value="1"/>
</dbReference>
<dbReference type="PANTHER" id="PTHR32282">
    <property type="entry name" value="BINDING PROTEIN TRANSPEPTIDASE, PUTATIVE-RELATED"/>
    <property type="match status" value="1"/>
</dbReference>
<evidence type="ECO:0000256" key="25">
    <source>
        <dbReference type="SAM" id="Phobius"/>
    </source>
</evidence>
<organism evidence="30 31">
    <name type="scientific">Enterobacter nematophilus</name>
    <dbReference type="NCBI Taxonomy" id="2994648"/>
    <lineage>
        <taxon>Bacteria</taxon>
        <taxon>Pseudomonadati</taxon>
        <taxon>Pseudomonadota</taxon>
        <taxon>Gammaproteobacteria</taxon>
        <taxon>Enterobacterales</taxon>
        <taxon>Enterobacteriaceae</taxon>
        <taxon>Enterobacter</taxon>
    </lineage>
</organism>
<feature type="domain" description="Penicillin-binding protein transpeptidase" evidence="26">
    <location>
        <begin position="472"/>
        <end position="711"/>
    </location>
</feature>
<keyword evidence="17" id="KW-0511">Multifunctional enzyme</keyword>
<dbReference type="EMBL" id="JAPKNE010000004">
    <property type="protein sequence ID" value="MCX5574845.1"/>
    <property type="molecule type" value="Genomic_DNA"/>
</dbReference>
<evidence type="ECO:0000256" key="19">
    <source>
        <dbReference type="ARBA" id="ARBA00032454"/>
    </source>
</evidence>
<dbReference type="InterPro" id="IPR050396">
    <property type="entry name" value="Glycosyltr_51/Transpeptidase"/>
</dbReference>
<dbReference type="InterPro" id="IPR036950">
    <property type="entry name" value="PBP_transglycosylase"/>
</dbReference>
<evidence type="ECO:0000313" key="30">
    <source>
        <dbReference type="EMBL" id="MCX5574845.1"/>
    </source>
</evidence>
<evidence type="ECO:0000256" key="9">
    <source>
        <dbReference type="ARBA" id="ARBA00022670"/>
    </source>
</evidence>
<comment type="similarity">
    <text evidence="5 23">In the N-terminal section; belongs to the glycosyltransferase 51 family.</text>
</comment>
<keyword evidence="10 23" id="KW-0328">Glycosyltransferase</keyword>
<dbReference type="InterPro" id="IPR023346">
    <property type="entry name" value="Lysozyme-like_dom_sf"/>
</dbReference>
<evidence type="ECO:0000256" key="18">
    <source>
        <dbReference type="ARBA" id="ARBA00023316"/>
    </source>
</evidence>
<feature type="region of interest" description="Disordered" evidence="24">
    <location>
        <begin position="784"/>
        <end position="841"/>
    </location>
</feature>
<feature type="compositionally biased region" description="Basic and acidic residues" evidence="24">
    <location>
        <begin position="1"/>
        <end position="10"/>
    </location>
</feature>
<feature type="domain" description="Bifunctional transglycosylase second" evidence="29">
    <location>
        <begin position="112"/>
        <end position="196"/>
    </location>
</feature>
<keyword evidence="18 23" id="KW-0961">Cell wall biogenesis/degradation</keyword>
<keyword evidence="15 25" id="KW-0472">Membrane</keyword>
<evidence type="ECO:0000256" key="17">
    <source>
        <dbReference type="ARBA" id="ARBA00023268"/>
    </source>
</evidence>
<reference evidence="30" key="1">
    <citation type="submission" date="2022-11" db="EMBL/GenBank/DDBJ databases">
        <title>Biodiversity and phylogenetic relationships of bacteria.</title>
        <authorList>
            <person name="Machado R.A.R."/>
            <person name="Bhat A."/>
            <person name="Loulou A."/>
            <person name="Kallel S."/>
        </authorList>
    </citation>
    <scope>NUCLEOTIDE SEQUENCE</scope>
    <source>
        <strain evidence="30">E-TC7</strain>
    </source>
</reference>
<feature type="domain" description="Transglycosylase PBP1b N-terminal transmembrane" evidence="28">
    <location>
        <begin position="1"/>
        <end position="78"/>
    </location>
</feature>
<evidence type="ECO:0000256" key="5">
    <source>
        <dbReference type="ARBA" id="ARBA00007739"/>
    </source>
</evidence>
<evidence type="ECO:0000256" key="23">
    <source>
        <dbReference type="PIRNR" id="PIRNR002799"/>
    </source>
</evidence>
<comment type="function">
    <text evidence="1 23">Cell wall formation. Synthesis of cross-linked peptidoglycan from the lipid intermediates. The enzyme has a penicillin-insensitive transglycosylase N-terminal domain (formation of linear glycan strands) and a penicillin-sensitive transpeptidase C-terminal domain (cross-linking of the peptide subunits).</text>
</comment>
<evidence type="ECO:0000256" key="2">
    <source>
        <dbReference type="ARBA" id="ARBA00004236"/>
    </source>
</evidence>